<reference evidence="4" key="1">
    <citation type="submission" date="2022-11" db="UniProtKB">
        <authorList>
            <consortium name="WormBaseParasite"/>
        </authorList>
    </citation>
    <scope>IDENTIFICATION</scope>
</reference>
<evidence type="ECO:0000256" key="1">
    <source>
        <dbReference type="ARBA" id="ARBA00006803"/>
    </source>
</evidence>
<feature type="transmembrane region" description="Helical" evidence="2">
    <location>
        <begin position="56"/>
        <end position="79"/>
    </location>
</feature>
<evidence type="ECO:0000313" key="4">
    <source>
        <dbReference type="WBParaSite" id="ACRNAN_Path_1179.g4565.t1"/>
    </source>
</evidence>
<feature type="transmembrane region" description="Helical" evidence="2">
    <location>
        <begin position="172"/>
        <end position="193"/>
    </location>
</feature>
<comment type="similarity">
    <text evidence="1">Belongs to the nematode receptor-like protein sre family.</text>
</comment>
<accession>A0A914BWR6</accession>
<feature type="transmembrane region" description="Helical" evidence="2">
    <location>
        <begin position="85"/>
        <end position="105"/>
    </location>
</feature>
<feature type="transmembrane region" description="Helical" evidence="2">
    <location>
        <begin position="138"/>
        <end position="160"/>
    </location>
</feature>
<dbReference type="InterPro" id="IPR052854">
    <property type="entry name" value="Serpentine_rcpt_epsilon"/>
</dbReference>
<keyword evidence="2" id="KW-1133">Transmembrane helix</keyword>
<dbReference type="Pfam" id="PF03125">
    <property type="entry name" value="Sre"/>
    <property type="match status" value="1"/>
</dbReference>
<keyword evidence="2" id="KW-0812">Transmembrane</keyword>
<dbReference type="GO" id="GO:0016020">
    <property type="term" value="C:membrane"/>
    <property type="evidence" value="ECO:0007669"/>
    <property type="project" value="InterPro"/>
</dbReference>
<keyword evidence="2" id="KW-0472">Membrane</keyword>
<name>A0A914BWR6_9BILA</name>
<dbReference type="InterPro" id="IPR004151">
    <property type="entry name" value="7TM_GPCR_serpentine_rcpt_Sre"/>
</dbReference>
<proteinExistence type="inferred from homology"/>
<sequence length="267" mass="31054">MNYTGYIPQYDNPELNTIDKLLRISGLIIAPFNLFLVTCFVLLTKSDGKRFHKNFCIIRFYMLIAFYLISVPPFPLYIVVNSSEIIIYSIMSISDIVGLIAIQKLGKYNKELRKITLSSNVVLSQRYQICENIRALQLLYPIFLMGICLTACGTVIKILTTTINELKWIFRYSIVAYYDLFNLYVFVALIIWLKKDPVYCKKVRRLFRPTFQNRNSTITPTSTFHNKQLVIKDVEGKCVMTDQTIEVYFSSLNQIWNNPNMKPKSPT</sequence>
<dbReference type="AlphaFoldDB" id="A0A914BWR6"/>
<evidence type="ECO:0000256" key="2">
    <source>
        <dbReference type="SAM" id="Phobius"/>
    </source>
</evidence>
<dbReference type="PANTHER" id="PTHR47518:SF9">
    <property type="entry name" value="SERPENTINE RECEPTOR, CLASS T"/>
    <property type="match status" value="1"/>
</dbReference>
<dbReference type="GO" id="GO:0007606">
    <property type="term" value="P:sensory perception of chemical stimulus"/>
    <property type="evidence" value="ECO:0007669"/>
    <property type="project" value="InterPro"/>
</dbReference>
<dbReference type="PANTHER" id="PTHR47518">
    <property type="entry name" value="SERPENTINE RECEPTOR CLASS EPSILON-13-RELATED"/>
    <property type="match status" value="1"/>
</dbReference>
<dbReference type="WBParaSite" id="ACRNAN_Path_1179.g4565.t1">
    <property type="protein sequence ID" value="ACRNAN_Path_1179.g4565.t1"/>
    <property type="gene ID" value="ACRNAN_Path_1179.g4565"/>
</dbReference>
<keyword evidence="3" id="KW-1185">Reference proteome</keyword>
<feature type="transmembrane region" description="Helical" evidence="2">
    <location>
        <begin position="21"/>
        <end position="44"/>
    </location>
</feature>
<organism evidence="3 4">
    <name type="scientific">Acrobeloides nanus</name>
    <dbReference type="NCBI Taxonomy" id="290746"/>
    <lineage>
        <taxon>Eukaryota</taxon>
        <taxon>Metazoa</taxon>
        <taxon>Ecdysozoa</taxon>
        <taxon>Nematoda</taxon>
        <taxon>Chromadorea</taxon>
        <taxon>Rhabditida</taxon>
        <taxon>Tylenchina</taxon>
        <taxon>Cephalobomorpha</taxon>
        <taxon>Cephaloboidea</taxon>
        <taxon>Cephalobidae</taxon>
        <taxon>Acrobeloides</taxon>
    </lineage>
</organism>
<protein>
    <submittedName>
        <fullName evidence="4">Uncharacterized protein</fullName>
    </submittedName>
</protein>
<dbReference type="Proteomes" id="UP000887540">
    <property type="component" value="Unplaced"/>
</dbReference>
<evidence type="ECO:0000313" key="3">
    <source>
        <dbReference type="Proteomes" id="UP000887540"/>
    </source>
</evidence>